<dbReference type="EMBL" id="KX151395">
    <property type="protein sequence ID" value="APO13938.1"/>
    <property type="molecule type" value="Genomic_DNA"/>
</dbReference>
<name>A0A1L5JH50_9BBAC</name>
<protein>
    <submittedName>
        <fullName evidence="1">ORF54</fullName>
    </submittedName>
</protein>
<dbReference type="SUPFAM" id="SSF50814">
    <property type="entry name" value="Lipocalins"/>
    <property type="match status" value="1"/>
</dbReference>
<evidence type="ECO:0000313" key="2">
    <source>
        <dbReference type="Proteomes" id="UP000204293"/>
    </source>
</evidence>
<reference evidence="1 2" key="1">
    <citation type="submission" date="2016-04" db="EMBL/GenBank/DDBJ databases">
        <title>Sequence analysis of the Plodia interpunctella granulovirus genome: Discovery of an unusual inhibitor-of-apoptosis (IAP) gene.</title>
        <authorList>
            <person name="Harrison R.L."/>
            <person name="Rowley D.L."/>
            <person name="Funk C.J."/>
        </authorList>
    </citation>
    <scope>NUCLEOTIDE SEQUENCE [LARGE SCALE GENOMIC DNA]</scope>
    <source>
        <strain evidence="1">Cambridge</strain>
    </source>
</reference>
<dbReference type="InterPro" id="IPR012674">
    <property type="entry name" value="Calycin"/>
</dbReference>
<dbReference type="KEGG" id="vg:30685058"/>
<accession>A0A1L5JH50</accession>
<keyword evidence="2" id="KW-1185">Reference proteome</keyword>
<proteinExistence type="predicted"/>
<dbReference type="GeneID" id="30685058"/>
<organism evidence="1 2">
    <name type="scientific">Plodia interpunctella granulovirus</name>
    <dbReference type="NCBI Taxonomy" id="262175"/>
    <lineage>
        <taxon>Viruses</taxon>
        <taxon>Viruses incertae sedis</taxon>
        <taxon>Naldaviricetes</taxon>
        <taxon>Lefavirales</taxon>
        <taxon>Baculoviridae</taxon>
        <taxon>Betabaculovirus</taxon>
        <taxon>Betabaculovirus plinterpunctellae</taxon>
    </lineage>
</organism>
<dbReference type="Proteomes" id="UP000204293">
    <property type="component" value="Segment"/>
</dbReference>
<sequence>MVVFRCIVLFIMLFHRIKKGRVLRHTSPSILSRNYSMKKSRNDFFLDHDTLSIVSKKSLVQQNLSIALFLILGRYLQDDLRRKVLCFSDFYDRSVDNMVERCIIGALREGNLNLYVDLKSTRATSKASASLSTAFNRLVNRLDKLVVNKNGFLACLYFDASEEGLFMPNLVLLLNQLLKTDDSVDFSWFLKLCYRLYHLDKSSFSSDMNYVLRRFGSDAAFGPFRNSLSMLVRAPLLSRIETMTVPDPRYQFTTDDNVCIHKLLSRTLDSAFERFDHNFIKFYNDQYSYSVYYVGPEPRVMYCKKVVGRFLFFLTRDGSLEEGLQRRLLDIATAHRIDLNRFHTLTPKLCAERLTWWWLDLMYRPDSKTVQALCKKYDKI</sequence>
<evidence type="ECO:0000313" key="1">
    <source>
        <dbReference type="EMBL" id="APO13938.1"/>
    </source>
</evidence>
<dbReference type="RefSeq" id="YP_009330186.1">
    <property type="nucleotide sequence ID" value="NC_032255.1"/>
</dbReference>